<dbReference type="GO" id="GO:0016020">
    <property type="term" value="C:membrane"/>
    <property type="evidence" value="ECO:0007669"/>
    <property type="project" value="UniProtKB-SubCell"/>
</dbReference>
<dbReference type="GO" id="GO:0005635">
    <property type="term" value="C:nuclear envelope"/>
    <property type="evidence" value="ECO:0007669"/>
    <property type="project" value="TreeGrafter"/>
</dbReference>
<evidence type="ECO:0000256" key="1">
    <source>
        <dbReference type="ARBA" id="ARBA00004141"/>
    </source>
</evidence>
<keyword evidence="3 5" id="KW-1133">Transmembrane helix</keyword>
<dbReference type="Pfam" id="PF01124">
    <property type="entry name" value="MAPEG"/>
    <property type="match status" value="1"/>
</dbReference>
<dbReference type="Proteomes" id="UP000191672">
    <property type="component" value="Unassembled WGS sequence"/>
</dbReference>
<keyword evidence="4 5" id="KW-0472">Membrane</keyword>
<dbReference type="InterPro" id="IPR023352">
    <property type="entry name" value="MAPEG-like_dom_sf"/>
</dbReference>
<name>A0A1V6QN58_9EURO</name>
<dbReference type="PANTHER" id="PTHR10250:SF26">
    <property type="entry name" value="GLUTATHIONE S-TRANSFERASE 3, MITOCHONDRIAL"/>
    <property type="match status" value="1"/>
</dbReference>
<dbReference type="InterPro" id="IPR050997">
    <property type="entry name" value="MAPEG"/>
</dbReference>
<proteinExistence type="predicted"/>
<organism evidence="6 7">
    <name type="scientific">Penicillium antarcticum</name>
    <dbReference type="NCBI Taxonomy" id="416450"/>
    <lineage>
        <taxon>Eukaryota</taxon>
        <taxon>Fungi</taxon>
        <taxon>Dikarya</taxon>
        <taxon>Ascomycota</taxon>
        <taxon>Pezizomycotina</taxon>
        <taxon>Eurotiomycetes</taxon>
        <taxon>Eurotiomycetidae</taxon>
        <taxon>Eurotiales</taxon>
        <taxon>Aspergillaceae</taxon>
        <taxon>Penicillium</taxon>
    </lineage>
</organism>
<evidence type="ECO:0000313" key="6">
    <source>
        <dbReference type="EMBL" id="OQD90670.1"/>
    </source>
</evidence>
<dbReference type="GO" id="GO:0004364">
    <property type="term" value="F:glutathione transferase activity"/>
    <property type="evidence" value="ECO:0007669"/>
    <property type="project" value="TreeGrafter"/>
</dbReference>
<dbReference type="GO" id="GO:0005783">
    <property type="term" value="C:endoplasmic reticulum"/>
    <property type="evidence" value="ECO:0007669"/>
    <property type="project" value="TreeGrafter"/>
</dbReference>
<accession>A0A1V6QN58</accession>
<comment type="subcellular location">
    <subcellularLocation>
        <location evidence="1">Membrane</location>
        <topology evidence="1">Multi-pass membrane protein</topology>
    </subcellularLocation>
</comment>
<reference evidence="7" key="1">
    <citation type="journal article" date="2017" name="Nat. Microbiol.">
        <title>Global analysis of biosynthetic gene clusters reveals vast potential of secondary metabolite production in Penicillium species.</title>
        <authorList>
            <person name="Nielsen J.C."/>
            <person name="Grijseels S."/>
            <person name="Prigent S."/>
            <person name="Ji B."/>
            <person name="Dainat J."/>
            <person name="Nielsen K.F."/>
            <person name="Frisvad J.C."/>
            <person name="Workman M."/>
            <person name="Nielsen J."/>
        </authorList>
    </citation>
    <scope>NUCLEOTIDE SEQUENCE [LARGE SCALE GENOMIC DNA]</scope>
    <source>
        <strain evidence="7">IBT 31811</strain>
    </source>
</reference>
<dbReference type="SUPFAM" id="SSF161084">
    <property type="entry name" value="MAPEG domain-like"/>
    <property type="match status" value="1"/>
</dbReference>
<feature type="transmembrane region" description="Helical" evidence="5">
    <location>
        <begin position="134"/>
        <end position="156"/>
    </location>
</feature>
<dbReference type="Gene3D" id="1.20.120.550">
    <property type="entry name" value="Membrane associated eicosanoid/glutathione metabolism-like domain"/>
    <property type="match status" value="1"/>
</dbReference>
<evidence type="ECO:0008006" key="8">
    <source>
        <dbReference type="Google" id="ProtNLM"/>
    </source>
</evidence>
<dbReference type="GO" id="GO:0004602">
    <property type="term" value="F:glutathione peroxidase activity"/>
    <property type="evidence" value="ECO:0007669"/>
    <property type="project" value="TreeGrafter"/>
</dbReference>
<comment type="caution">
    <text evidence="6">The sequence shown here is derived from an EMBL/GenBank/DDBJ whole genome shotgun (WGS) entry which is preliminary data.</text>
</comment>
<feature type="transmembrane region" description="Helical" evidence="5">
    <location>
        <begin position="168"/>
        <end position="186"/>
    </location>
</feature>
<evidence type="ECO:0000313" key="7">
    <source>
        <dbReference type="Proteomes" id="UP000191672"/>
    </source>
</evidence>
<evidence type="ECO:0000256" key="2">
    <source>
        <dbReference type="ARBA" id="ARBA00022692"/>
    </source>
</evidence>
<evidence type="ECO:0000256" key="5">
    <source>
        <dbReference type="SAM" id="Phobius"/>
    </source>
</evidence>
<keyword evidence="7" id="KW-1185">Reference proteome</keyword>
<feature type="transmembrane region" description="Helical" evidence="5">
    <location>
        <begin position="12"/>
        <end position="31"/>
    </location>
</feature>
<keyword evidence="2 5" id="KW-0812">Transmembrane</keyword>
<protein>
    <recommendedName>
        <fullName evidence="8">Glutathione S-transferase</fullName>
    </recommendedName>
</protein>
<evidence type="ECO:0000256" key="4">
    <source>
        <dbReference type="ARBA" id="ARBA00023136"/>
    </source>
</evidence>
<sequence length="192" mass="20779">MVAIIVPGNYGAVIAVALGAIPVLGFVHGIVTGKQRKAAHVPYPHSYATVEQCKENVRTIDSGPTSASLCSISFLSVHSPYLPQTQCSHMNCTHNPKPLADKFNCAQRAHANFLENAPQTMLFTLVAGLKYPELAAGLGALWVFFRALFLHGYVFSGKAQGKGRMRGSFFWLVQGALWGLSVFGVGRELLDF</sequence>
<dbReference type="AlphaFoldDB" id="A0A1V6QN58"/>
<dbReference type="STRING" id="416450.A0A1V6QN58"/>
<evidence type="ECO:0000256" key="3">
    <source>
        <dbReference type="ARBA" id="ARBA00022989"/>
    </source>
</evidence>
<dbReference type="EMBL" id="MDYN01000001">
    <property type="protein sequence ID" value="OQD90670.1"/>
    <property type="molecule type" value="Genomic_DNA"/>
</dbReference>
<gene>
    <name evidence="6" type="ORF">PENANT_c001G04708</name>
</gene>
<dbReference type="InterPro" id="IPR001129">
    <property type="entry name" value="Membr-assoc_MAPEG"/>
</dbReference>
<dbReference type="PANTHER" id="PTHR10250">
    <property type="entry name" value="MICROSOMAL GLUTATHIONE S-TRANSFERASE"/>
    <property type="match status" value="1"/>
</dbReference>